<keyword evidence="2" id="KW-1185">Reference proteome</keyword>
<dbReference type="EnsemblPlants" id="AVESA.00010b.r2.5DG0953640.1">
    <property type="protein sequence ID" value="AVESA.00010b.r2.5DG0953640.1.CDS"/>
    <property type="gene ID" value="AVESA.00010b.r2.5DG0953640"/>
</dbReference>
<reference evidence="1" key="1">
    <citation type="submission" date="2021-05" db="EMBL/GenBank/DDBJ databases">
        <authorList>
            <person name="Scholz U."/>
            <person name="Mascher M."/>
            <person name="Fiebig A."/>
        </authorList>
    </citation>
    <scope>NUCLEOTIDE SEQUENCE [LARGE SCALE GENOMIC DNA]</scope>
</reference>
<proteinExistence type="predicted"/>
<dbReference type="Proteomes" id="UP001732700">
    <property type="component" value="Chromosome 5D"/>
</dbReference>
<accession>A0ACD5YDY2</accession>
<sequence length="573" mass="60686">MDKPPNASSTLLLLLAILLACFATRAHCTYRPCVEGIASPCNSRSDPAVVVFDDDEQPTTGIRPQVPAGASSNGSLVVKTVTEWSAVARNSSSDNFAVLVHVTAPGISEAGPTGDAQPRAPLDLVTVLDVSGSMHGQKLALLKRAMRFVVDNLGPDDRLSVVSFSSSARRVTRLARMTEDGKALAVSAVEALAAGGGTNIADGLRTAAKVLDERRHRNAVSSVVLLSDGQDTFTVPLARHRAGEASNSYEALVPASLLRPGGVASAPVHTFGFGNDHDAAAMNVIAEATGGTFSFIENEAVVQDAFAQCIGGLLSVVVQEARIEVTSLHPGVRLISVNSGRYESRIHEDGRAASVQVGELYADEERRFLVFLSVPRAEGSDGDSALVKVVCSYRDAATGRNVSVSADDAVVARPEHAGGAERSAEVQRERVRVEAAEDMALAKAAAEQGAYQEAVEILESRQRVVAQSGDGDAVIEALGAELQEMRRRVSNRQSYDRSGRAYMLAGMSAHARQRANSRPLEQMSSSGEWEAATMDSLSYATPAMRTMLKRSRKSSADHGQQQQQPKAGDGAEL</sequence>
<reference evidence="1" key="2">
    <citation type="submission" date="2025-09" db="UniProtKB">
        <authorList>
            <consortium name="EnsemblPlants"/>
        </authorList>
    </citation>
    <scope>IDENTIFICATION</scope>
</reference>
<name>A0ACD5YDY2_AVESA</name>
<protein>
    <submittedName>
        <fullName evidence="1">Uncharacterized protein</fullName>
    </submittedName>
</protein>
<organism evidence="1 2">
    <name type="scientific">Avena sativa</name>
    <name type="common">Oat</name>
    <dbReference type="NCBI Taxonomy" id="4498"/>
    <lineage>
        <taxon>Eukaryota</taxon>
        <taxon>Viridiplantae</taxon>
        <taxon>Streptophyta</taxon>
        <taxon>Embryophyta</taxon>
        <taxon>Tracheophyta</taxon>
        <taxon>Spermatophyta</taxon>
        <taxon>Magnoliopsida</taxon>
        <taxon>Liliopsida</taxon>
        <taxon>Poales</taxon>
        <taxon>Poaceae</taxon>
        <taxon>BOP clade</taxon>
        <taxon>Pooideae</taxon>
        <taxon>Poodae</taxon>
        <taxon>Poeae</taxon>
        <taxon>Poeae Chloroplast Group 1 (Aveneae type)</taxon>
        <taxon>Aveninae</taxon>
        <taxon>Avena</taxon>
    </lineage>
</organism>
<evidence type="ECO:0000313" key="2">
    <source>
        <dbReference type="Proteomes" id="UP001732700"/>
    </source>
</evidence>
<evidence type="ECO:0000313" key="1">
    <source>
        <dbReference type="EnsemblPlants" id="AVESA.00010b.r2.5DG0953640.1.CDS"/>
    </source>
</evidence>